<dbReference type="Gene3D" id="1.20.1250.20">
    <property type="entry name" value="MFS general substrate transporter like domains"/>
    <property type="match status" value="1"/>
</dbReference>
<dbReference type="InterPro" id="IPR005828">
    <property type="entry name" value="MFS_sugar_transport-like"/>
</dbReference>
<evidence type="ECO:0000256" key="3">
    <source>
        <dbReference type="ARBA" id="ARBA00022448"/>
    </source>
</evidence>
<evidence type="ECO:0000256" key="2">
    <source>
        <dbReference type="ARBA" id="ARBA00010992"/>
    </source>
</evidence>
<dbReference type="NCBIfam" id="TIGR00879">
    <property type="entry name" value="SP"/>
    <property type="match status" value="1"/>
</dbReference>
<dbReference type="PANTHER" id="PTHR48022:SF21">
    <property type="entry name" value="QUINATE TRANSPORTER, PUTATIVE (AFU_ORTHOLOGUE AFUA_6G06960)-RELATED"/>
    <property type="match status" value="1"/>
</dbReference>
<evidence type="ECO:0000256" key="5">
    <source>
        <dbReference type="ARBA" id="ARBA00022989"/>
    </source>
</evidence>
<feature type="transmembrane region" description="Helical" evidence="9">
    <location>
        <begin position="291"/>
        <end position="309"/>
    </location>
</feature>
<evidence type="ECO:0000256" key="4">
    <source>
        <dbReference type="ARBA" id="ARBA00022692"/>
    </source>
</evidence>
<dbReference type="AlphaFoldDB" id="A0A2T3AST3"/>
<dbReference type="RefSeq" id="XP_024717706.1">
    <property type="nucleotide sequence ID" value="XM_024861998.1"/>
</dbReference>
<feature type="compositionally biased region" description="Basic and acidic residues" evidence="8">
    <location>
        <begin position="493"/>
        <end position="512"/>
    </location>
</feature>
<feature type="transmembrane region" description="Helical" evidence="9">
    <location>
        <begin position="420"/>
        <end position="441"/>
    </location>
</feature>
<feature type="region of interest" description="Disordered" evidence="8">
    <location>
        <begin position="467"/>
        <end position="512"/>
    </location>
</feature>
<dbReference type="InParanoid" id="A0A2T3AST3"/>
<evidence type="ECO:0000313" key="11">
    <source>
        <dbReference type="EMBL" id="PSS10527.1"/>
    </source>
</evidence>
<keyword evidence="6 9" id="KW-0472">Membrane</keyword>
<sequence length="512" mass="55962">MLFGWDIGTIGGVIVMPSFIKSYHITASTAANLNSNIVSTLQAGCFFGSLIAYYVADRWGRKPALLIASGVTILGIIIQCSASGYLSALYVGRLVAGFGVGAASMLTPLYVSENAPRAIRGGLTGLYQLFIACGTMLSFWVNYGTLKSMTGNATWQVPLALQCLPALSLFTGICLCNESPRWLARRDNWEKATAVLSRVSNLAPDHPYVKDALAEMAEQLDNERRLIGGSTFMDLQREMWTIKGNRNRALLSIGLMVCQQMTGTNAINYYAPLIFEDLGISTTTSSLFATGIYGVVKMVTCGAFLLLAADSLGRRRSLLWTSIAQGLAMFVIGFYVRFDPPIKGATIPPVGYFALTCIFLFAAFFQFGWGPCCWIIVSEIPTARLRAMNVALAAATQWLFNFVVAQAVPHMLVTVGRAGYGTYFIFGCFCMSMFFFVYFLIPETKGLSLERMDDLFGITESAKAIGDEETANPRTEIHEKETSHVQETTTSPDVRKGATESDATVEHTEIRI</sequence>
<evidence type="ECO:0000259" key="10">
    <source>
        <dbReference type="PROSITE" id="PS50850"/>
    </source>
</evidence>
<dbReference type="OrthoDB" id="508119at2759"/>
<protein>
    <recommendedName>
        <fullName evidence="10">Major facilitator superfamily (MFS) profile domain-containing protein</fullName>
    </recommendedName>
</protein>
<evidence type="ECO:0000313" key="12">
    <source>
        <dbReference type="Proteomes" id="UP000241818"/>
    </source>
</evidence>
<feature type="transmembrane region" description="Helical" evidence="9">
    <location>
        <begin position="90"/>
        <end position="111"/>
    </location>
</feature>
<dbReference type="InterPro" id="IPR005829">
    <property type="entry name" value="Sugar_transporter_CS"/>
</dbReference>
<feature type="transmembrane region" description="Helical" evidence="9">
    <location>
        <begin position="389"/>
        <end position="408"/>
    </location>
</feature>
<dbReference type="GO" id="GO:0005351">
    <property type="term" value="F:carbohydrate:proton symporter activity"/>
    <property type="evidence" value="ECO:0007669"/>
    <property type="project" value="TreeGrafter"/>
</dbReference>
<feature type="transmembrane region" description="Helical" evidence="9">
    <location>
        <begin position="37"/>
        <end position="56"/>
    </location>
</feature>
<proteinExistence type="inferred from homology"/>
<dbReference type="PROSITE" id="PS50850">
    <property type="entry name" value="MFS"/>
    <property type="match status" value="1"/>
</dbReference>
<feature type="domain" description="Major facilitator superfamily (MFS) profile" evidence="10">
    <location>
        <begin position="1"/>
        <end position="445"/>
    </location>
</feature>
<comment type="subcellular location">
    <subcellularLocation>
        <location evidence="1">Membrane</location>
        <topology evidence="1">Multi-pass membrane protein</topology>
    </subcellularLocation>
</comment>
<dbReference type="InterPro" id="IPR036259">
    <property type="entry name" value="MFS_trans_sf"/>
</dbReference>
<evidence type="ECO:0000256" key="6">
    <source>
        <dbReference type="ARBA" id="ARBA00023136"/>
    </source>
</evidence>
<dbReference type="InterPro" id="IPR003663">
    <property type="entry name" value="Sugar/inositol_transpt"/>
</dbReference>
<dbReference type="GeneID" id="36570079"/>
<dbReference type="STRING" id="857342.A0A2T3AST3"/>
<evidence type="ECO:0000256" key="9">
    <source>
        <dbReference type="SAM" id="Phobius"/>
    </source>
</evidence>
<reference evidence="11 12" key="1">
    <citation type="journal article" date="2018" name="New Phytol.">
        <title>Comparative genomics and transcriptomics depict ericoid mycorrhizal fungi as versatile saprotrophs and plant mutualists.</title>
        <authorList>
            <person name="Martino E."/>
            <person name="Morin E."/>
            <person name="Grelet G.A."/>
            <person name="Kuo A."/>
            <person name="Kohler A."/>
            <person name="Daghino S."/>
            <person name="Barry K.W."/>
            <person name="Cichocki N."/>
            <person name="Clum A."/>
            <person name="Dockter R.B."/>
            <person name="Hainaut M."/>
            <person name="Kuo R.C."/>
            <person name="LaButti K."/>
            <person name="Lindahl B.D."/>
            <person name="Lindquist E.A."/>
            <person name="Lipzen A."/>
            <person name="Khouja H.R."/>
            <person name="Magnuson J."/>
            <person name="Murat C."/>
            <person name="Ohm R.A."/>
            <person name="Singer S.W."/>
            <person name="Spatafora J.W."/>
            <person name="Wang M."/>
            <person name="Veneault-Fourrey C."/>
            <person name="Henrissat B."/>
            <person name="Grigoriev I.V."/>
            <person name="Martin F.M."/>
            <person name="Perotto S."/>
        </authorList>
    </citation>
    <scope>NUCLEOTIDE SEQUENCE [LARGE SCALE GENOMIC DNA]</scope>
    <source>
        <strain evidence="11 12">ATCC 22711</strain>
    </source>
</reference>
<dbReference type="SUPFAM" id="SSF103473">
    <property type="entry name" value="MFS general substrate transporter"/>
    <property type="match status" value="1"/>
</dbReference>
<dbReference type="GO" id="GO:0016020">
    <property type="term" value="C:membrane"/>
    <property type="evidence" value="ECO:0007669"/>
    <property type="project" value="UniProtKB-SubCell"/>
</dbReference>
<feature type="transmembrane region" description="Helical" evidence="9">
    <location>
        <begin position="155"/>
        <end position="176"/>
    </location>
</feature>
<feature type="compositionally biased region" description="Basic and acidic residues" evidence="8">
    <location>
        <begin position="475"/>
        <end position="484"/>
    </location>
</feature>
<keyword evidence="5 9" id="KW-1133">Transmembrane helix</keyword>
<keyword evidence="3 7" id="KW-0813">Transport</keyword>
<dbReference type="EMBL" id="KZ679016">
    <property type="protein sequence ID" value="PSS10527.1"/>
    <property type="molecule type" value="Genomic_DNA"/>
</dbReference>
<feature type="transmembrane region" description="Helical" evidence="9">
    <location>
        <begin position="350"/>
        <end position="377"/>
    </location>
</feature>
<dbReference type="PROSITE" id="PS00217">
    <property type="entry name" value="SUGAR_TRANSPORT_2"/>
    <property type="match status" value="1"/>
</dbReference>
<dbReference type="PANTHER" id="PTHR48022">
    <property type="entry name" value="PLASTIDIC GLUCOSE TRANSPORTER 4"/>
    <property type="match status" value="1"/>
</dbReference>
<comment type="similarity">
    <text evidence="2 7">Belongs to the major facilitator superfamily. Sugar transporter (TC 2.A.1.1) family.</text>
</comment>
<evidence type="ECO:0000256" key="8">
    <source>
        <dbReference type="SAM" id="MobiDB-lite"/>
    </source>
</evidence>
<dbReference type="Proteomes" id="UP000241818">
    <property type="component" value="Unassembled WGS sequence"/>
</dbReference>
<feature type="transmembrane region" description="Helical" evidence="9">
    <location>
        <begin position="318"/>
        <end position="338"/>
    </location>
</feature>
<dbReference type="PRINTS" id="PR00171">
    <property type="entry name" value="SUGRTRNSPORT"/>
</dbReference>
<evidence type="ECO:0000256" key="7">
    <source>
        <dbReference type="RuleBase" id="RU003346"/>
    </source>
</evidence>
<keyword evidence="12" id="KW-1185">Reference proteome</keyword>
<dbReference type="FunFam" id="1.20.1250.20:FF:000026">
    <property type="entry name" value="MFS quinate transporter QutD"/>
    <property type="match status" value="1"/>
</dbReference>
<evidence type="ECO:0000256" key="1">
    <source>
        <dbReference type="ARBA" id="ARBA00004141"/>
    </source>
</evidence>
<organism evidence="11 12">
    <name type="scientific">Amorphotheca resinae ATCC 22711</name>
    <dbReference type="NCBI Taxonomy" id="857342"/>
    <lineage>
        <taxon>Eukaryota</taxon>
        <taxon>Fungi</taxon>
        <taxon>Dikarya</taxon>
        <taxon>Ascomycota</taxon>
        <taxon>Pezizomycotina</taxon>
        <taxon>Leotiomycetes</taxon>
        <taxon>Helotiales</taxon>
        <taxon>Amorphothecaceae</taxon>
        <taxon>Amorphotheca</taxon>
    </lineage>
</organism>
<dbReference type="Pfam" id="PF00083">
    <property type="entry name" value="Sugar_tr"/>
    <property type="match status" value="1"/>
</dbReference>
<feature type="transmembrane region" description="Helical" evidence="9">
    <location>
        <begin position="63"/>
        <end position="84"/>
    </location>
</feature>
<name>A0A2T3AST3_AMORE</name>
<dbReference type="InterPro" id="IPR020846">
    <property type="entry name" value="MFS_dom"/>
</dbReference>
<feature type="transmembrane region" description="Helical" evidence="9">
    <location>
        <begin position="249"/>
        <end position="271"/>
    </location>
</feature>
<dbReference type="PROSITE" id="PS00216">
    <property type="entry name" value="SUGAR_TRANSPORT_1"/>
    <property type="match status" value="1"/>
</dbReference>
<accession>A0A2T3AST3</accession>
<keyword evidence="4 9" id="KW-0812">Transmembrane</keyword>
<feature type="transmembrane region" description="Helical" evidence="9">
    <location>
        <begin position="123"/>
        <end position="143"/>
    </location>
</feature>
<gene>
    <name evidence="11" type="ORF">M430DRAFT_126716</name>
</gene>
<dbReference type="InterPro" id="IPR050360">
    <property type="entry name" value="MFS_Sugar_Transporters"/>
</dbReference>